<proteinExistence type="predicted"/>
<evidence type="ECO:0000313" key="3">
    <source>
        <dbReference type="Proteomes" id="UP000623687"/>
    </source>
</evidence>
<evidence type="ECO:0008006" key="4">
    <source>
        <dbReference type="Google" id="ProtNLM"/>
    </source>
</evidence>
<feature type="region of interest" description="Disordered" evidence="1">
    <location>
        <begin position="1"/>
        <end position="62"/>
    </location>
</feature>
<dbReference type="Proteomes" id="UP000623687">
    <property type="component" value="Unassembled WGS sequence"/>
</dbReference>
<dbReference type="EMBL" id="JACETU010000009">
    <property type="protein sequence ID" value="KAF7421328.1"/>
    <property type="molecule type" value="Genomic_DNA"/>
</dbReference>
<name>A0A8H6ZMJ8_PLEOS</name>
<accession>A0A8H6ZMJ8</accession>
<feature type="compositionally biased region" description="Low complexity" evidence="1">
    <location>
        <begin position="22"/>
        <end position="37"/>
    </location>
</feature>
<evidence type="ECO:0000256" key="1">
    <source>
        <dbReference type="SAM" id="MobiDB-lite"/>
    </source>
</evidence>
<gene>
    <name evidence="2" type="ORF">PC9H_011850</name>
</gene>
<comment type="caution">
    <text evidence="2">The sequence shown here is derived from an EMBL/GenBank/DDBJ whole genome shotgun (WGS) entry which is preliminary data.</text>
</comment>
<dbReference type="OrthoDB" id="2940245at2759"/>
<dbReference type="GeneID" id="59381668"/>
<sequence length="460" mass="51338">MVRRSARHLPTNGAFKRSRLCSPSPQSTASSSSSSKASTDEEDDGEGEKDIHRYKGKMAKKSRKGKSRGALILKLPVEIIDDLVARMDKSEQIAFSSACWAVRRVALRHIFRSICLRSPLMATKFCKAVERDRDWVPLIRSLTLSIIPDTMSPSKKEQTALRQLGPKLVRAVSHLSNLRNLDIRDSILCQMTDILAQATLPLLRAFSYTSLEAITDVDALAHHFVGRHQDLEELALKISAHNRMFLSAPSSTTDIATPSESPDKIRHLSKLRSFVGPCSFIADHIDGLMPLTTASLEWTAPSYPDIPFAVGRPIRSLGQASAQGLTCLECNVFRWIPRLLDFVVEHLPLLESLTILEGMPTLDPDIKPEMCAMLPKFKALTSFRLDPQFMAGEQFMEEYQKFYEEAVVELQATCPRLSCSLYAVSAKDSFMQRIYEFAPAADLSALAEHFLGDNMIPTIL</sequence>
<evidence type="ECO:0000313" key="2">
    <source>
        <dbReference type="EMBL" id="KAF7421328.1"/>
    </source>
</evidence>
<organism evidence="2 3">
    <name type="scientific">Pleurotus ostreatus</name>
    <name type="common">Oyster mushroom</name>
    <name type="synonym">White-rot fungus</name>
    <dbReference type="NCBI Taxonomy" id="5322"/>
    <lineage>
        <taxon>Eukaryota</taxon>
        <taxon>Fungi</taxon>
        <taxon>Dikarya</taxon>
        <taxon>Basidiomycota</taxon>
        <taxon>Agaricomycotina</taxon>
        <taxon>Agaricomycetes</taxon>
        <taxon>Agaricomycetidae</taxon>
        <taxon>Agaricales</taxon>
        <taxon>Pleurotineae</taxon>
        <taxon>Pleurotaceae</taxon>
        <taxon>Pleurotus</taxon>
    </lineage>
</organism>
<dbReference type="AlphaFoldDB" id="A0A8H6ZMJ8"/>
<dbReference type="VEuPathDB" id="FungiDB:PC9H_011850"/>
<keyword evidence="3" id="KW-1185">Reference proteome</keyword>
<protein>
    <recommendedName>
        <fullName evidence="4">F-box domain-containing protein</fullName>
    </recommendedName>
</protein>
<reference evidence="2" key="1">
    <citation type="submission" date="2019-07" db="EMBL/GenBank/DDBJ databases">
        <authorList>
            <person name="Palmer J.M."/>
        </authorList>
    </citation>
    <scope>NUCLEOTIDE SEQUENCE</scope>
    <source>
        <strain evidence="2">PC9</strain>
    </source>
</reference>
<dbReference type="RefSeq" id="XP_036627186.1">
    <property type="nucleotide sequence ID" value="XM_036781331.1"/>
</dbReference>